<dbReference type="RefSeq" id="WP_246071475.1">
    <property type="nucleotide sequence ID" value="NZ_CP040709.1"/>
</dbReference>
<dbReference type="GO" id="GO:0005829">
    <property type="term" value="C:cytosol"/>
    <property type="evidence" value="ECO:0007669"/>
    <property type="project" value="TreeGrafter"/>
</dbReference>
<feature type="domain" description="Exonuclease" evidence="3">
    <location>
        <begin position="8"/>
        <end position="180"/>
    </location>
</feature>
<keyword evidence="4" id="KW-0808">Transferase</keyword>
<evidence type="ECO:0000313" key="4">
    <source>
        <dbReference type="EMBL" id="MBB5205113.1"/>
    </source>
</evidence>
<evidence type="ECO:0000313" key="5">
    <source>
        <dbReference type="Proteomes" id="UP000554837"/>
    </source>
</evidence>
<dbReference type="GO" id="GO:0003887">
    <property type="term" value="F:DNA-directed DNA polymerase activity"/>
    <property type="evidence" value="ECO:0007669"/>
    <property type="project" value="UniProtKB-EC"/>
</dbReference>
<comment type="subunit">
    <text evidence="2">DNA polymerase III contains a core (composed of alpha, epsilon and theta chains) that associates with a tau subunit. This core dimerizes to form the POLIII' complex. PolIII' associates with the gamma complex (composed of gamma, delta, delta', psi and chi chains) and with the beta chain to form the complete DNA polymerase III complex.</text>
</comment>
<dbReference type="SMART" id="SM00479">
    <property type="entry name" value="EXOIII"/>
    <property type="match status" value="1"/>
</dbReference>
<accession>A0A840S5Y8</accession>
<dbReference type="GO" id="GO:0045004">
    <property type="term" value="P:DNA replication proofreading"/>
    <property type="evidence" value="ECO:0007669"/>
    <property type="project" value="TreeGrafter"/>
</dbReference>
<name>A0A840S5Y8_9BURK</name>
<dbReference type="AlphaFoldDB" id="A0A840S5Y8"/>
<dbReference type="InterPro" id="IPR036397">
    <property type="entry name" value="RNaseH_sf"/>
</dbReference>
<dbReference type="FunFam" id="3.30.420.10:FF:000045">
    <property type="entry name" value="3'-5' exonuclease DinG"/>
    <property type="match status" value="1"/>
</dbReference>
<dbReference type="Pfam" id="PF00929">
    <property type="entry name" value="RNase_T"/>
    <property type="match status" value="1"/>
</dbReference>
<reference evidence="4 5" key="1">
    <citation type="submission" date="2020-08" db="EMBL/GenBank/DDBJ databases">
        <title>Genomic Encyclopedia of Type Strains, Phase IV (KMG-IV): sequencing the most valuable type-strain genomes for metagenomic binning, comparative biology and taxonomic classification.</title>
        <authorList>
            <person name="Goeker M."/>
        </authorList>
    </citation>
    <scope>NUCLEOTIDE SEQUENCE [LARGE SCALE GENOMIC DNA]</scope>
    <source>
        <strain evidence="4 5">DSM 23958</strain>
    </source>
</reference>
<proteinExistence type="predicted"/>
<sequence>MIWGACELMAVVDFETTGMGPAHGARATEVAVVWVQGDQIVDQHAELMHSGVPIPPFIQRLTGITERMLASANPSATVMRTLAERHPPCPLIAHNASFDAAFWRDEMLRADSEQCTAHAEPPRLCTVKLARRLYPQAPNHKLGTLAQFHELPHQGRAHRALADALTTAHLWLQMRRDIQHHLAEPLSGAPITFALADRLQALPFAQWPKAARAYRKALMESKALF</sequence>
<keyword evidence="5" id="KW-1185">Reference proteome</keyword>
<dbReference type="PANTHER" id="PTHR30231">
    <property type="entry name" value="DNA POLYMERASE III SUBUNIT EPSILON"/>
    <property type="match status" value="1"/>
</dbReference>
<protein>
    <submittedName>
        <fullName evidence="4">DNA polymerase-3 subunit epsilon</fullName>
        <ecNumber evidence="4">2.7.7.7</ecNumber>
    </submittedName>
</protein>
<gene>
    <name evidence="4" type="ORF">HNQ51_002432</name>
</gene>
<dbReference type="SUPFAM" id="SSF53098">
    <property type="entry name" value="Ribonuclease H-like"/>
    <property type="match status" value="1"/>
</dbReference>
<dbReference type="InterPro" id="IPR013520">
    <property type="entry name" value="Ribonucl_H"/>
</dbReference>
<keyword evidence="4" id="KW-0548">Nucleotidyltransferase</keyword>
<evidence type="ECO:0000259" key="3">
    <source>
        <dbReference type="SMART" id="SM00479"/>
    </source>
</evidence>
<dbReference type="PANTHER" id="PTHR30231:SF37">
    <property type="entry name" value="EXODEOXYRIBONUCLEASE 10"/>
    <property type="match status" value="1"/>
</dbReference>
<comment type="function">
    <text evidence="1">DNA polymerase III is a complex, multichain enzyme responsible for most of the replicative synthesis in bacteria. The epsilon subunit contain the editing function and is a proofreading 3'-5' exonuclease.</text>
</comment>
<dbReference type="EMBL" id="JACHHO010000003">
    <property type="protein sequence ID" value="MBB5205113.1"/>
    <property type="molecule type" value="Genomic_DNA"/>
</dbReference>
<dbReference type="GO" id="GO:0008408">
    <property type="term" value="F:3'-5' exonuclease activity"/>
    <property type="evidence" value="ECO:0007669"/>
    <property type="project" value="TreeGrafter"/>
</dbReference>
<dbReference type="Proteomes" id="UP000554837">
    <property type="component" value="Unassembled WGS sequence"/>
</dbReference>
<dbReference type="Gene3D" id="3.30.420.10">
    <property type="entry name" value="Ribonuclease H-like superfamily/Ribonuclease H"/>
    <property type="match status" value="1"/>
</dbReference>
<organism evidence="4 5">
    <name type="scientific">Inhella inkyongensis</name>
    <dbReference type="NCBI Taxonomy" id="392593"/>
    <lineage>
        <taxon>Bacteria</taxon>
        <taxon>Pseudomonadati</taxon>
        <taxon>Pseudomonadota</taxon>
        <taxon>Betaproteobacteria</taxon>
        <taxon>Burkholderiales</taxon>
        <taxon>Sphaerotilaceae</taxon>
        <taxon>Inhella</taxon>
    </lineage>
</organism>
<comment type="caution">
    <text evidence="4">The sequence shown here is derived from an EMBL/GenBank/DDBJ whole genome shotgun (WGS) entry which is preliminary data.</text>
</comment>
<dbReference type="GO" id="GO:0003676">
    <property type="term" value="F:nucleic acid binding"/>
    <property type="evidence" value="ECO:0007669"/>
    <property type="project" value="InterPro"/>
</dbReference>
<dbReference type="CDD" id="cd06127">
    <property type="entry name" value="DEDDh"/>
    <property type="match status" value="1"/>
</dbReference>
<evidence type="ECO:0000256" key="1">
    <source>
        <dbReference type="ARBA" id="ARBA00025483"/>
    </source>
</evidence>
<evidence type="ECO:0000256" key="2">
    <source>
        <dbReference type="ARBA" id="ARBA00026073"/>
    </source>
</evidence>
<dbReference type="EC" id="2.7.7.7" evidence="4"/>
<dbReference type="InterPro" id="IPR012337">
    <property type="entry name" value="RNaseH-like_sf"/>
</dbReference>